<proteinExistence type="predicted"/>
<organism evidence="1">
    <name type="scientific">marine sediment metagenome</name>
    <dbReference type="NCBI Taxonomy" id="412755"/>
    <lineage>
        <taxon>unclassified sequences</taxon>
        <taxon>metagenomes</taxon>
        <taxon>ecological metagenomes</taxon>
    </lineage>
</organism>
<dbReference type="AlphaFoldDB" id="X1R120"/>
<name>X1R120_9ZZZZ</name>
<feature type="non-terminal residue" evidence="1">
    <location>
        <position position="38"/>
    </location>
</feature>
<evidence type="ECO:0000313" key="1">
    <source>
        <dbReference type="EMBL" id="GAI74457.1"/>
    </source>
</evidence>
<dbReference type="EMBL" id="BARW01010272">
    <property type="protein sequence ID" value="GAI74457.1"/>
    <property type="molecule type" value="Genomic_DNA"/>
</dbReference>
<comment type="caution">
    <text evidence="1">The sequence shown here is derived from an EMBL/GenBank/DDBJ whole genome shotgun (WGS) entry which is preliminary data.</text>
</comment>
<sequence length="38" mass="4496">MIGTEFTCTVTFKRMDKFNASWNGFLKYILINDEFKSV</sequence>
<reference evidence="1" key="1">
    <citation type="journal article" date="2014" name="Front. Microbiol.">
        <title>High frequency of phylogenetically diverse reductive dehalogenase-homologous genes in deep subseafloor sedimentary metagenomes.</title>
        <authorList>
            <person name="Kawai M."/>
            <person name="Futagami T."/>
            <person name="Toyoda A."/>
            <person name="Takaki Y."/>
            <person name="Nishi S."/>
            <person name="Hori S."/>
            <person name="Arai W."/>
            <person name="Tsubouchi T."/>
            <person name="Morono Y."/>
            <person name="Uchiyama I."/>
            <person name="Ito T."/>
            <person name="Fujiyama A."/>
            <person name="Inagaki F."/>
            <person name="Takami H."/>
        </authorList>
    </citation>
    <scope>NUCLEOTIDE SEQUENCE</scope>
    <source>
        <strain evidence="1">Expedition CK06-06</strain>
    </source>
</reference>
<gene>
    <name evidence="1" type="ORF">S12H4_20298</name>
</gene>
<accession>X1R120</accession>
<protein>
    <submittedName>
        <fullName evidence="1">Uncharacterized protein</fullName>
    </submittedName>
</protein>